<dbReference type="AlphaFoldDB" id="A0A0G4HV04"/>
<organism evidence="1">
    <name type="scientific">Chromera velia CCMP2878</name>
    <dbReference type="NCBI Taxonomy" id="1169474"/>
    <lineage>
        <taxon>Eukaryota</taxon>
        <taxon>Sar</taxon>
        <taxon>Alveolata</taxon>
        <taxon>Colpodellida</taxon>
        <taxon>Chromeraceae</taxon>
        <taxon>Chromera</taxon>
    </lineage>
</organism>
<name>A0A0G4HV04_9ALVE</name>
<dbReference type="VEuPathDB" id="CryptoDB:Cvel_31984"/>
<reference evidence="1" key="1">
    <citation type="submission" date="2014-11" db="EMBL/GenBank/DDBJ databases">
        <authorList>
            <person name="Otto D Thomas"/>
            <person name="Naeem Raeece"/>
        </authorList>
    </citation>
    <scope>NUCLEOTIDE SEQUENCE</scope>
</reference>
<protein>
    <submittedName>
        <fullName evidence="1">Uncharacterized protein</fullName>
    </submittedName>
</protein>
<proteinExistence type="predicted"/>
<gene>
    <name evidence="1" type="ORF">Cvel_31984</name>
</gene>
<accession>A0A0G4HV04</accession>
<evidence type="ECO:0000313" key="1">
    <source>
        <dbReference type="EMBL" id="CEM48188.1"/>
    </source>
</evidence>
<sequence length="106" mass="11972">MGRRKLNSCWRKLKEGVLTPERFEFVLHSRNKGIVHVLHLLDLGGVQDGVRVVVRYGVGRIGVVSGEQEQRLRFARGHREAVQTICQKYLVGGAEEEMGLSSLWTS</sequence>
<dbReference type="EMBL" id="CDMZ01003958">
    <property type="protein sequence ID" value="CEM48188.1"/>
    <property type="molecule type" value="Genomic_DNA"/>
</dbReference>